<dbReference type="Proteomes" id="UP000824469">
    <property type="component" value="Unassembled WGS sequence"/>
</dbReference>
<gene>
    <name evidence="1" type="ORF">KI387_033268</name>
</gene>
<feature type="non-terminal residue" evidence="1">
    <location>
        <position position="1"/>
    </location>
</feature>
<name>A0AA38F4X6_TAXCH</name>
<dbReference type="EMBL" id="JAHRHJ020003813">
    <property type="protein sequence ID" value="KAH9289151.1"/>
    <property type="molecule type" value="Genomic_DNA"/>
</dbReference>
<evidence type="ECO:0000313" key="1">
    <source>
        <dbReference type="EMBL" id="KAH9289151.1"/>
    </source>
</evidence>
<organism evidence="1 2">
    <name type="scientific">Taxus chinensis</name>
    <name type="common">Chinese yew</name>
    <name type="synonym">Taxus wallichiana var. chinensis</name>
    <dbReference type="NCBI Taxonomy" id="29808"/>
    <lineage>
        <taxon>Eukaryota</taxon>
        <taxon>Viridiplantae</taxon>
        <taxon>Streptophyta</taxon>
        <taxon>Embryophyta</taxon>
        <taxon>Tracheophyta</taxon>
        <taxon>Spermatophyta</taxon>
        <taxon>Pinopsida</taxon>
        <taxon>Pinidae</taxon>
        <taxon>Conifers II</taxon>
        <taxon>Cupressales</taxon>
        <taxon>Taxaceae</taxon>
        <taxon>Taxus</taxon>
    </lineage>
</organism>
<feature type="non-terminal residue" evidence="1">
    <location>
        <position position="53"/>
    </location>
</feature>
<protein>
    <submittedName>
        <fullName evidence="1">Uncharacterized protein</fullName>
    </submittedName>
</protein>
<reference evidence="1 2" key="1">
    <citation type="journal article" date="2021" name="Nat. Plants">
        <title>The Taxus genome provides insights into paclitaxel biosynthesis.</title>
        <authorList>
            <person name="Xiong X."/>
            <person name="Gou J."/>
            <person name="Liao Q."/>
            <person name="Li Y."/>
            <person name="Zhou Q."/>
            <person name="Bi G."/>
            <person name="Li C."/>
            <person name="Du R."/>
            <person name="Wang X."/>
            <person name="Sun T."/>
            <person name="Guo L."/>
            <person name="Liang H."/>
            <person name="Lu P."/>
            <person name="Wu Y."/>
            <person name="Zhang Z."/>
            <person name="Ro D.K."/>
            <person name="Shang Y."/>
            <person name="Huang S."/>
            <person name="Yan J."/>
        </authorList>
    </citation>
    <scope>NUCLEOTIDE SEQUENCE [LARGE SCALE GENOMIC DNA]</scope>
    <source>
        <strain evidence="1">Ta-2019</strain>
    </source>
</reference>
<dbReference type="AlphaFoldDB" id="A0AA38F4X6"/>
<proteinExistence type="predicted"/>
<accession>A0AA38F4X6</accession>
<sequence length="53" mass="6163">SSAIRIWDGFGWRGARAIQKLEYMCLVEIDDNNRLKMNGYLSNLGREIAYLQL</sequence>
<evidence type="ECO:0000313" key="2">
    <source>
        <dbReference type="Proteomes" id="UP000824469"/>
    </source>
</evidence>
<keyword evidence="2" id="KW-1185">Reference proteome</keyword>
<comment type="caution">
    <text evidence="1">The sequence shown here is derived from an EMBL/GenBank/DDBJ whole genome shotgun (WGS) entry which is preliminary data.</text>
</comment>